<dbReference type="EMBL" id="JAVIZQ010000001">
    <property type="protein sequence ID" value="MDR6144014.1"/>
    <property type="molecule type" value="Genomic_DNA"/>
</dbReference>
<reference evidence="2 3" key="1">
    <citation type="submission" date="2023-08" db="EMBL/GenBank/DDBJ databases">
        <title>Functional and genomic diversity of the sorghum phyllosphere microbiome.</title>
        <authorList>
            <person name="Shade A."/>
        </authorList>
    </citation>
    <scope>NUCLEOTIDE SEQUENCE [LARGE SCALE GENOMIC DNA]</scope>
    <source>
        <strain evidence="2 3">SORGH_AS_0445</strain>
    </source>
</reference>
<keyword evidence="3" id="KW-1185">Reference proteome</keyword>
<feature type="region of interest" description="Disordered" evidence="1">
    <location>
        <begin position="17"/>
        <end position="42"/>
    </location>
</feature>
<gene>
    <name evidence="2" type="ORF">QE375_003568</name>
</gene>
<protein>
    <submittedName>
        <fullName evidence="2">Uncharacterized protein</fullName>
    </submittedName>
</protein>
<organism evidence="2 3">
    <name type="scientific">Microbacterium foliorum</name>
    <dbReference type="NCBI Taxonomy" id="104336"/>
    <lineage>
        <taxon>Bacteria</taxon>
        <taxon>Bacillati</taxon>
        <taxon>Actinomycetota</taxon>
        <taxon>Actinomycetes</taxon>
        <taxon>Micrococcales</taxon>
        <taxon>Microbacteriaceae</taxon>
        <taxon>Microbacterium</taxon>
    </lineage>
</organism>
<accession>A0ABU1HXJ3</accession>
<comment type="caution">
    <text evidence="2">The sequence shown here is derived from an EMBL/GenBank/DDBJ whole genome shotgun (WGS) entry which is preliminary data.</text>
</comment>
<dbReference type="RefSeq" id="WP_309693783.1">
    <property type="nucleotide sequence ID" value="NZ_JAVIZQ010000001.1"/>
</dbReference>
<evidence type="ECO:0000313" key="3">
    <source>
        <dbReference type="Proteomes" id="UP001249291"/>
    </source>
</evidence>
<proteinExistence type="predicted"/>
<evidence type="ECO:0000313" key="2">
    <source>
        <dbReference type="EMBL" id="MDR6144014.1"/>
    </source>
</evidence>
<evidence type="ECO:0000256" key="1">
    <source>
        <dbReference type="SAM" id="MobiDB-lite"/>
    </source>
</evidence>
<sequence>MIDGDGVYYRFAKIERSRSGEAPHGKSGSETSTSPTGKRWTPLAEGIGLETMTQGEGPLVYRSHTEEKWYL</sequence>
<name>A0ABU1HXJ3_9MICO</name>
<dbReference type="Proteomes" id="UP001249291">
    <property type="component" value="Unassembled WGS sequence"/>
</dbReference>